<evidence type="ECO:0000313" key="1">
    <source>
        <dbReference type="EMBL" id="EJX03135.1"/>
    </source>
</evidence>
<sequence>MALKSTVSTARKVLKRSRGIRIVWQMTSGASALRQQTVLPPRWVMKRMTFAVARAVSSIR</sequence>
<proteinExistence type="predicted"/>
<gene>
    <name evidence="1" type="ORF">EVA_08761</name>
</gene>
<reference evidence="1" key="1">
    <citation type="journal article" date="2012" name="PLoS ONE">
        <title>Gene sets for utilization of primary and secondary nutrition supplies in the distal gut of endangered iberian lynx.</title>
        <authorList>
            <person name="Alcaide M."/>
            <person name="Messina E."/>
            <person name="Richter M."/>
            <person name="Bargiela R."/>
            <person name="Peplies J."/>
            <person name="Huws S.A."/>
            <person name="Newbold C.J."/>
            <person name="Golyshin P.N."/>
            <person name="Simon M.A."/>
            <person name="Lopez G."/>
            <person name="Yakimov M.M."/>
            <person name="Ferrer M."/>
        </authorList>
    </citation>
    <scope>NUCLEOTIDE SEQUENCE</scope>
</reference>
<dbReference type="EMBL" id="AMCI01002288">
    <property type="protein sequence ID" value="EJX03135.1"/>
    <property type="molecule type" value="Genomic_DNA"/>
</dbReference>
<comment type="caution">
    <text evidence="1">The sequence shown here is derived from an EMBL/GenBank/DDBJ whole genome shotgun (WGS) entry which is preliminary data.</text>
</comment>
<accession>J9GSE1</accession>
<protein>
    <submittedName>
        <fullName evidence="1">Uncharacterized protein</fullName>
    </submittedName>
</protein>
<name>J9GSE1_9ZZZZ</name>
<organism evidence="1">
    <name type="scientific">gut metagenome</name>
    <dbReference type="NCBI Taxonomy" id="749906"/>
    <lineage>
        <taxon>unclassified sequences</taxon>
        <taxon>metagenomes</taxon>
        <taxon>organismal metagenomes</taxon>
    </lineage>
</organism>
<dbReference type="AlphaFoldDB" id="J9GSE1"/>